<dbReference type="GO" id="GO:0046872">
    <property type="term" value="F:metal ion binding"/>
    <property type="evidence" value="ECO:0007669"/>
    <property type="project" value="UniProtKB-KW"/>
</dbReference>
<feature type="binding site" evidence="16">
    <location>
        <position position="137"/>
    </location>
    <ligand>
        <name>ATP</name>
        <dbReference type="ChEBI" id="CHEBI:30616"/>
    </ligand>
</feature>
<evidence type="ECO:0000256" key="5">
    <source>
        <dbReference type="ARBA" id="ARBA00011738"/>
    </source>
</evidence>
<dbReference type="UniPathway" id="UPA00241">
    <property type="reaction ID" value="UER00352"/>
</dbReference>
<dbReference type="CDD" id="cd24015">
    <property type="entry name" value="ASKHA_NBD_PanK-III"/>
    <property type="match status" value="1"/>
</dbReference>
<protein>
    <recommendedName>
        <fullName evidence="15 16">Type III pantothenate kinase</fullName>
        <ecNumber evidence="6 16">2.7.1.33</ecNumber>
    </recommendedName>
    <alternativeName>
        <fullName evidence="16">PanK-III</fullName>
    </alternativeName>
    <alternativeName>
        <fullName evidence="16">Pantothenic acid kinase</fullName>
    </alternativeName>
</protein>
<proteinExistence type="inferred from homology"/>
<dbReference type="NCBIfam" id="TIGR00671">
    <property type="entry name" value="baf"/>
    <property type="match status" value="1"/>
</dbReference>
<reference evidence="18" key="1">
    <citation type="submission" date="2017-08" db="EMBL/GenBank/DDBJ databases">
        <title>A dynamic microbial community with high functional redundancy inhabits the cold, oxic subseafloor aquifer.</title>
        <authorList>
            <person name="Tully B.J."/>
            <person name="Wheat C.G."/>
            <person name="Glazer B.T."/>
            <person name="Huber J.A."/>
        </authorList>
    </citation>
    <scope>NUCLEOTIDE SEQUENCE [LARGE SCALE GENOMIC DNA]</scope>
</reference>
<dbReference type="GO" id="GO:0015937">
    <property type="term" value="P:coenzyme A biosynthetic process"/>
    <property type="evidence" value="ECO:0007669"/>
    <property type="project" value="UniProtKB-UniRule"/>
</dbReference>
<comment type="similarity">
    <text evidence="14 16">Belongs to the type III pantothenate kinase family.</text>
</comment>
<evidence type="ECO:0000256" key="12">
    <source>
        <dbReference type="ARBA" id="ARBA00022958"/>
    </source>
</evidence>
<keyword evidence="9 16" id="KW-0547">Nucleotide-binding</keyword>
<feature type="active site" description="Proton acceptor" evidence="16">
    <location>
        <position position="114"/>
    </location>
</feature>
<comment type="caution">
    <text evidence="17">The sequence shown here is derived from an EMBL/GenBank/DDBJ whole genome shotgun (WGS) entry which is preliminary data.</text>
</comment>
<comment type="caution">
    <text evidence="16">Lacks conserved residue(s) required for the propagation of feature annotation.</text>
</comment>
<dbReference type="GO" id="GO:0004594">
    <property type="term" value="F:pantothenate kinase activity"/>
    <property type="evidence" value="ECO:0007669"/>
    <property type="project" value="UniProtKB-UniRule"/>
</dbReference>
<dbReference type="PANTHER" id="PTHR34265">
    <property type="entry name" value="TYPE III PANTOTHENATE KINASE"/>
    <property type="match status" value="1"/>
</dbReference>
<evidence type="ECO:0000256" key="16">
    <source>
        <dbReference type="HAMAP-Rule" id="MF_01274"/>
    </source>
</evidence>
<keyword evidence="10 16" id="KW-0418">Kinase</keyword>
<keyword evidence="8 16" id="KW-0808">Transferase</keyword>
<evidence type="ECO:0000313" key="18">
    <source>
        <dbReference type="Proteomes" id="UP000218113"/>
    </source>
</evidence>
<keyword evidence="13 16" id="KW-0173">Coenzyme A biosynthesis</keyword>
<keyword evidence="11 16" id="KW-0067">ATP-binding</keyword>
<evidence type="ECO:0000256" key="13">
    <source>
        <dbReference type="ARBA" id="ARBA00022993"/>
    </source>
</evidence>
<evidence type="ECO:0000256" key="10">
    <source>
        <dbReference type="ARBA" id="ARBA00022777"/>
    </source>
</evidence>
<evidence type="ECO:0000256" key="15">
    <source>
        <dbReference type="ARBA" id="ARBA00040883"/>
    </source>
</evidence>
<dbReference type="Proteomes" id="UP000218113">
    <property type="component" value="Unassembled WGS sequence"/>
</dbReference>
<evidence type="ECO:0000256" key="7">
    <source>
        <dbReference type="ARBA" id="ARBA00022490"/>
    </source>
</evidence>
<keyword evidence="12 16" id="KW-0630">Potassium</keyword>
<comment type="function">
    <text evidence="16">Catalyzes the phosphorylation of pantothenate (Pan), the first step in CoA biosynthesis.</text>
</comment>
<dbReference type="InterPro" id="IPR043129">
    <property type="entry name" value="ATPase_NBD"/>
</dbReference>
<dbReference type="AlphaFoldDB" id="A0A2A4TBJ5"/>
<evidence type="ECO:0000256" key="14">
    <source>
        <dbReference type="ARBA" id="ARBA00038036"/>
    </source>
</evidence>
<keyword evidence="16" id="KW-0479">Metal-binding</keyword>
<evidence type="ECO:0000256" key="8">
    <source>
        <dbReference type="ARBA" id="ARBA00022679"/>
    </source>
</evidence>
<evidence type="ECO:0000256" key="11">
    <source>
        <dbReference type="ARBA" id="ARBA00022840"/>
    </source>
</evidence>
<dbReference type="Gene3D" id="3.30.420.40">
    <property type="match status" value="2"/>
</dbReference>
<organism evidence="17 18">
    <name type="scientific">SAR324 cluster bacterium</name>
    <dbReference type="NCBI Taxonomy" id="2024889"/>
    <lineage>
        <taxon>Bacteria</taxon>
        <taxon>Deltaproteobacteria</taxon>
        <taxon>SAR324 cluster</taxon>
    </lineage>
</organism>
<evidence type="ECO:0000256" key="1">
    <source>
        <dbReference type="ARBA" id="ARBA00001206"/>
    </source>
</evidence>
<evidence type="ECO:0000256" key="6">
    <source>
        <dbReference type="ARBA" id="ARBA00012102"/>
    </source>
</evidence>
<evidence type="ECO:0000256" key="3">
    <source>
        <dbReference type="ARBA" id="ARBA00004496"/>
    </source>
</evidence>
<dbReference type="PANTHER" id="PTHR34265:SF1">
    <property type="entry name" value="TYPE III PANTOTHENATE KINASE"/>
    <property type="match status" value="1"/>
</dbReference>
<dbReference type="EMBL" id="NVSR01000002">
    <property type="protein sequence ID" value="PCI30699.1"/>
    <property type="molecule type" value="Genomic_DNA"/>
</dbReference>
<dbReference type="InterPro" id="IPR004619">
    <property type="entry name" value="Type_III_PanK"/>
</dbReference>
<evidence type="ECO:0000256" key="9">
    <source>
        <dbReference type="ARBA" id="ARBA00022741"/>
    </source>
</evidence>
<evidence type="ECO:0000256" key="4">
    <source>
        <dbReference type="ARBA" id="ARBA00005225"/>
    </source>
</evidence>
<feature type="binding site" evidence="16">
    <location>
        <begin position="112"/>
        <end position="115"/>
    </location>
    <ligand>
        <name>substrate</name>
    </ligand>
</feature>
<dbReference type="EC" id="2.7.1.33" evidence="6 16"/>
<comment type="cofactor">
    <cofactor evidence="16">
        <name>NH4(+)</name>
        <dbReference type="ChEBI" id="CHEBI:28938"/>
    </cofactor>
    <cofactor evidence="16">
        <name>K(+)</name>
        <dbReference type="ChEBI" id="CHEBI:29103"/>
    </cofactor>
    <text evidence="16">A monovalent cation. Ammonium or potassium.</text>
</comment>
<gene>
    <name evidence="16" type="primary">coaX</name>
    <name evidence="17" type="ORF">COB67_00675</name>
</gene>
<keyword evidence="7 16" id="KW-0963">Cytoplasm</keyword>
<dbReference type="NCBIfam" id="NF009855">
    <property type="entry name" value="PRK13321.1"/>
    <property type="match status" value="1"/>
</dbReference>
<comment type="pathway">
    <text evidence="4 16">Cofactor biosynthesis; coenzyme A biosynthesis; CoA from (R)-pantothenate: step 1/5.</text>
</comment>
<dbReference type="GO" id="GO:0005737">
    <property type="term" value="C:cytoplasm"/>
    <property type="evidence" value="ECO:0007669"/>
    <property type="project" value="UniProtKB-SubCell"/>
</dbReference>
<comment type="catalytic activity">
    <reaction evidence="1 16">
        <text>(R)-pantothenate + ATP = (R)-4'-phosphopantothenate + ADP + H(+)</text>
        <dbReference type="Rhea" id="RHEA:16373"/>
        <dbReference type="ChEBI" id="CHEBI:10986"/>
        <dbReference type="ChEBI" id="CHEBI:15378"/>
        <dbReference type="ChEBI" id="CHEBI:29032"/>
        <dbReference type="ChEBI" id="CHEBI:30616"/>
        <dbReference type="ChEBI" id="CHEBI:456216"/>
        <dbReference type="EC" id="2.7.1.33"/>
    </reaction>
</comment>
<dbReference type="Pfam" id="PF03309">
    <property type="entry name" value="Pan_kinase"/>
    <property type="match status" value="1"/>
</dbReference>
<comment type="cofactor">
    <cofactor evidence="2">
        <name>K(+)</name>
        <dbReference type="ChEBI" id="CHEBI:29103"/>
    </cofactor>
</comment>
<evidence type="ECO:0000256" key="2">
    <source>
        <dbReference type="ARBA" id="ARBA00001958"/>
    </source>
</evidence>
<comment type="subunit">
    <text evidence="5 16">Homodimer.</text>
</comment>
<dbReference type="HAMAP" id="MF_01274">
    <property type="entry name" value="Pantothen_kinase_3"/>
    <property type="match status" value="1"/>
</dbReference>
<feature type="binding site" evidence="16">
    <location>
        <position position="134"/>
    </location>
    <ligand>
        <name>K(+)</name>
        <dbReference type="ChEBI" id="CHEBI:29103"/>
    </ligand>
</feature>
<evidence type="ECO:0000313" key="17">
    <source>
        <dbReference type="EMBL" id="PCI30699.1"/>
    </source>
</evidence>
<sequence length="261" mass="28430">MRNNGVILVVDVGNTNVVFGFYQHGKLLKTFRKATDINCEKEKWLLFLDDCFSNLKLSVGELEKTVIASVVPPLSPILRQGILELTGKDCHLVNSKNIPGLRLDVQYPEKVGVDRLVNAYQAYQQFHCALVVVDLGTATNFDVVSGEGIFLGGAIAPGLKLSYDALVAQAEQLPAIDLVVPPSVIGKNTIECMQSGIIFGYAGMIDSMINRISQEMGETIQVIVTGGLARFIEPVASTIDHRIDDLTLRGLYSLSQAFSET</sequence>
<dbReference type="SUPFAM" id="SSF53067">
    <property type="entry name" value="Actin-like ATPase domain"/>
    <property type="match status" value="2"/>
</dbReference>
<feature type="binding site" evidence="16">
    <location>
        <position position="189"/>
    </location>
    <ligand>
        <name>substrate</name>
    </ligand>
</feature>
<feature type="binding site" evidence="16">
    <location>
        <begin position="11"/>
        <end position="18"/>
    </location>
    <ligand>
        <name>ATP</name>
        <dbReference type="ChEBI" id="CHEBI:30616"/>
    </ligand>
</feature>
<dbReference type="GO" id="GO:0005524">
    <property type="term" value="F:ATP binding"/>
    <property type="evidence" value="ECO:0007669"/>
    <property type="project" value="UniProtKB-UniRule"/>
</dbReference>
<comment type="subcellular location">
    <subcellularLocation>
        <location evidence="3 16">Cytoplasm</location>
    </subcellularLocation>
</comment>
<accession>A0A2A4TBJ5</accession>
<name>A0A2A4TBJ5_9DELT</name>